<dbReference type="SUPFAM" id="SSF51126">
    <property type="entry name" value="Pectin lyase-like"/>
    <property type="match status" value="1"/>
</dbReference>
<feature type="domain" description="DUF6298" evidence="2">
    <location>
        <begin position="479"/>
        <end position="959"/>
    </location>
</feature>
<gene>
    <name evidence="3" type="ORF">FA045_03690</name>
</gene>
<comment type="caution">
    <text evidence="3">The sequence shown here is derived from an EMBL/GenBank/DDBJ whole genome shotgun (WGS) entry which is preliminary data.</text>
</comment>
<sequence length="1045" mass="116683">MLKTNRKYIYRILSVMAMLLSFSFFSSAQKKIIPPKPIFKGSDGKLAYTPDSLGNRIPDFSYSGYMAGEKPLPTASVKISVPIKEGDATLRIQSAINYVAKLSIGKDGLRGAVLLEKGIHQVSGILKIEQSGVVIRGEGFSTNGTTILASGLDRIGVIRISGKADKIEQGPIQITDKYVPVNAMKFTVANASTLKVGDRITIHRPSTKEWIETLKTFEFGGGESSLGWKPGTRDVLWDRKIISIAGNTITIDAPITTALDQKFGGATIAKYQWDGRISQSGVENLKLQSVYNTENIKDEYHRWNGISFENVQDAWARQIVFQHFAGSAVYIAETGKRITVEDCKSLNPISEIGGERRNTFYTVGQQTLFQRIYAEYGFHDFAVGFCAAGPNAFVQCESKLPYSFSGAIDSWSSGTLFDIVNVDGNALSFMNRGQDGQGAGWAAANSVFWQSTAARVDNYQPPTAQNWAFGTWAQFAGNGHWDMSNEQIQPRSLYYAQLKDRIGNEADQRNIVLPVETEASSSPQVDVATKLTKLAEQPALTLLEFIDKAPERNPITLDKNDAKTIDAIGLAKVEKPEFAAAMTIKNGWLIRGNSLVAGNRQDVQWWSGNTKSIGIKNSKAHITRFVPNREGKGLTDNLEVNTDLMKASSTKVLEHNYGLWYDRRRDDHERIRRMDGDVWAPFYELPFARSGKELAWDGLSKYDLTKYNLWYWDRLKQFADLVDQKGLVLIHQNYFQHNIIEAGAHYADFPWRTANNINGTGFPEPVPYAGDKRIFMAEQFYDVNDPARRKLHKAYIYKCLENFNDNNGVIQLISAEFTGPLHFVQFWIDTIKEWKKETGKHPIIGLSVTKDVQDAILADPSRADVVDLIDIRYWHYQADGKAYAPKGGQNLAPRQHARIMKNGKTSFEQVYRAVSEYRTQFPDKAVIYSADNYPSYGWAILLAGGSLSNVANNTLLNTAATMQPFLPNANKMQYGLQNAGKAYILYNASADAFTLDLTKYKGSFTTQILDLKNNSVLKEMKINAGSELKINKVGNGDEVIILNKI</sequence>
<dbReference type="AlphaFoldDB" id="A0A4U1CBB6"/>
<organism evidence="3 4">
    <name type="scientific">Pedobacter cryotolerans</name>
    <dbReference type="NCBI Taxonomy" id="2571270"/>
    <lineage>
        <taxon>Bacteria</taxon>
        <taxon>Pseudomonadati</taxon>
        <taxon>Bacteroidota</taxon>
        <taxon>Sphingobacteriia</taxon>
        <taxon>Sphingobacteriales</taxon>
        <taxon>Sphingobacteriaceae</taxon>
        <taxon>Pedobacter</taxon>
    </lineage>
</organism>
<dbReference type="InterPro" id="IPR011050">
    <property type="entry name" value="Pectin_lyase_fold/virulence"/>
</dbReference>
<evidence type="ECO:0000259" key="2">
    <source>
        <dbReference type="Pfam" id="PF19815"/>
    </source>
</evidence>
<evidence type="ECO:0000313" key="4">
    <source>
        <dbReference type="Proteomes" id="UP000310477"/>
    </source>
</evidence>
<feature type="chain" id="PRO_5020209841" evidence="1">
    <location>
        <begin position="29"/>
        <end position="1045"/>
    </location>
</feature>
<accession>A0A4U1CBB6</accession>
<proteinExistence type="predicted"/>
<keyword evidence="1" id="KW-0732">Signal</keyword>
<reference evidence="3 4" key="1">
    <citation type="submission" date="2019-04" db="EMBL/GenBank/DDBJ databases">
        <title>Pedobacter sp. AR-2-6 sp. nov., isolated from Arctic soil.</title>
        <authorList>
            <person name="Dahal R.H."/>
            <person name="Kim D.-U."/>
        </authorList>
    </citation>
    <scope>NUCLEOTIDE SEQUENCE [LARGE SCALE GENOMIC DNA]</scope>
    <source>
        <strain evidence="3 4">AR-2-6</strain>
    </source>
</reference>
<dbReference type="InterPro" id="IPR046265">
    <property type="entry name" value="DUF6298"/>
</dbReference>
<dbReference type="Pfam" id="PF19815">
    <property type="entry name" value="DUF6298"/>
    <property type="match status" value="1"/>
</dbReference>
<dbReference type="OrthoDB" id="5488826at2"/>
<keyword evidence="4" id="KW-1185">Reference proteome</keyword>
<dbReference type="Proteomes" id="UP000310477">
    <property type="component" value="Unassembled WGS sequence"/>
</dbReference>
<evidence type="ECO:0000256" key="1">
    <source>
        <dbReference type="SAM" id="SignalP"/>
    </source>
</evidence>
<evidence type="ECO:0000313" key="3">
    <source>
        <dbReference type="EMBL" id="TKC02390.1"/>
    </source>
</evidence>
<name>A0A4U1CBB6_9SPHI</name>
<feature type="signal peptide" evidence="1">
    <location>
        <begin position="1"/>
        <end position="28"/>
    </location>
</feature>
<dbReference type="EMBL" id="SWBO01000002">
    <property type="protein sequence ID" value="TKC02390.1"/>
    <property type="molecule type" value="Genomic_DNA"/>
</dbReference>
<protein>
    <submittedName>
        <fullName evidence="3">Pectate lyase</fullName>
    </submittedName>
</protein>
<dbReference type="GO" id="GO:0016829">
    <property type="term" value="F:lyase activity"/>
    <property type="evidence" value="ECO:0007669"/>
    <property type="project" value="UniProtKB-KW"/>
</dbReference>
<keyword evidence="3" id="KW-0456">Lyase</keyword>